<keyword evidence="6" id="KW-1185">Reference proteome</keyword>
<dbReference type="InterPro" id="IPR011059">
    <property type="entry name" value="Metal-dep_hydrolase_composite"/>
</dbReference>
<proteinExistence type="inferred from homology"/>
<dbReference type="SUPFAM" id="SSF51338">
    <property type="entry name" value="Composite domain of metallo-dependent hydrolases"/>
    <property type="match status" value="1"/>
</dbReference>
<sequence>MEKHTFVNKWIKLLFAGLLVISIPQLSVAQDGEAEADSTEEEKKNDLPLEPGREFSFNLNEGSWIALDVSPDGKTIVFDYLGDLYTIPMEGGEATQLTEGMQFDSQPRFSPDGKKIAFISDASGAEGVWIYDLETEEKEQLTKGKDDEYQSPEWMPDGKYVIASKDDPGNHKIWMYHIDGGSGVALTDEPGNLRMLEGAFGADDRYVWFSRRFGTWNYNASLPQYQIATYDRETGDITVQSNRYGSSFRPTLSSDGKWLVYGTRHDEYTGLVKRDLVTGDESWLAYPVQHDDQESRASRDVLPGMSFTPDNKYVVASYGGKIWKLPIDGGDAIEIPFSVNSTIELGPELDFDYPIEDTPQFEITQIRDAVPSPDGRKIAFTALNEIYTMVLPDGEPKKLVDLDETQAQPVWSPDGEWIAFVTWTPETGKVYKVRPNGRRLQQLNEEEGVFQDPVWNNDGSRIVLIKGQPQDFRNATRRTAFQGTSDLIWIDADGSENKFITYTNGRGNPHFVKGSDRIYLSSWGGLSSIRWDGTDEKEHLEVSRSGGGTASWIRMAPEGDQALAQVRNDLFVVTVPKVGGEAPEIRVGGSSSQFPSKQLTDIGGQFPAWSWDANRVHWSIGNAHVIYDFDDEQAYEDSVKAAKEMEEEKAEDEAGEADSEEESDEEEEEEKEEDKGYQPQEIEITVMADRDIPEGILVLRDARLITMNGDEIIENADLVIQDNRIIGVGKQGEVTIPEGAEIMEMNGKTIIPGFVDTHAHFRHPVNLHRGEFWSYLTNLAYGVITTRDPQTATTDVLTYQDLVHAGKLLGPRVYSTGPGVFSSEDISDLDHARDVLTRYSKYYDTKTIKMYGAGNREQRQWIIQAAKEQELMPTTEGSLDFKENLTQVIDGYPGHEHSFPVFPLYKDVIDLVAFSRTVYTPTLLVAYGGPWAENYFYAIERPHDEPKLQRFMPHQNLDERTRRRNAGWFMEEEHVFEELSVVVKDLVEAGGRAGVGSHGQLQGLGYHWELWAMQAGGISEHDILKVATIQGADGIGLDQDLGSIEEGKLADLVILNSNPLDNIRNTADISHIMKNGYMYEAETLDEVFPNQRELPTFWWQDNEPSNVPGVEKE</sequence>
<dbReference type="EMBL" id="JANDBC010000001">
    <property type="protein sequence ID" value="MCP9290836.1"/>
    <property type="molecule type" value="Genomic_DNA"/>
</dbReference>
<feature type="compositionally biased region" description="Acidic residues" evidence="2">
    <location>
        <begin position="647"/>
        <end position="672"/>
    </location>
</feature>
<dbReference type="RefSeq" id="WP_255133271.1">
    <property type="nucleotide sequence ID" value="NZ_JANDBC010000001.1"/>
</dbReference>
<dbReference type="Pfam" id="PF01979">
    <property type="entry name" value="Amidohydro_1"/>
    <property type="match status" value="1"/>
</dbReference>
<dbReference type="Proteomes" id="UP001139125">
    <property type="component" value="Unassembled WGS sequence"/>
</dbReference>
<evidence type="ECO:0000256" key="2">
    <source>
        <dbReference type="SAM" id="MobiDB-lite"/>
    </source>
</evidence>
<comment type="similarity">
    <text evidence="1">Belongs to the TolB family.</text>
</comment>
<dbReference type="Pfam" id="PF07676">
    <property type="entry name" value="PD40"/>
    <property type="match status" value="2"/>
</dbReference>
<dbReference type="InterPro" id="IPR006680">
    <property type="entry name" value="Amidohydro-rel"/>
</dbReference>
<name>A0A9X2L1Y9_9BACT</name>
<feature type="chain" id="PRO_5040919514" evidence="3">
    <location>
        <begin position="30"/>
        <end position="1113"/>
    </location>
</feature>
<evidence type="ECO:0000256" key="3">
    <source>
        <dbReference type="SAM" id="SignalP"/>
    </source>
</evidence>
<dbReference type="SUPFAM" id="SSF51556">
    <property type="entry name" value="Metallo-dependent hydrolases"/>
    <property type="match status" value="1"/>
</dbReference>
<accession>A0A9X2L1Y9</accession>
<feature type="compositionally biased region" description="Basic and acidic residues" evidence="2">
    <location>
        <begin position="41"/>
        <end position="51"/>
    </location>
</feature>
<feature type="domain" description="Amidohydrolase-related" evidence="4">
    <location>
        <begin position="1012"/>
        <end position="1076"/>
    </location>
</feature>
<keyword evidence="3" id="KW-0732">Signal</keyword>
<reference evidence="5" key="1">
    <citation type="submission" date="2022-06" db="EMBL/GenBank/DDBJ databases">
        <title>Gracilimonas sp. CAU 1638 isolated from sea sediment.</title>
        <authorList>
            <person name="Kim W."/>
        </authorList>
    </citation>
    <scope>NUCLEOTIDE SEQUENCE</scope>
    <source>
        <strain evidence="5">CAU 1638</strain>
    </source>
</reference>
<dbReference type="InterPro" id="IPR032466">
    <property type="entry name" value="Metal_Hydrolase"/>
</dbReference>
<dbReference type="PANTHER" id="PTHR36842">
    <property type="entry name" value="PROTEIN TOLB HOMOLOG"/>
    <property type="match status" value="1"/>
</dbReference>
<feature type="region of interest" description="Disordered" evidence="2">
    <location>
        <begin position="638"/>
        <end position="685"/>
    </location>
</feature>
<gene>
    <name evidence="5" type="ORF">NM125_04455</name>
</gene>
<dbReference type="Gene3D" id="2.120.10.30">
    <property type="entry name" value="TolB, C-terminal domain"/>
    <property type="match status" value="2"/>
</dbReference>
<dbReference type="AlphaFoldDB" id="A0A9X2L1Y9"/>
<dbReference type="Gene3D" id="2.30.40.10">
    <property type="entry name" value="Urease, subunit C, domain 1"/>
    <property type="match status" value="2"/>
</dbReference>
<organism evidence="5 6">
    <name type="scientific">Gracilimonas sediminicola</name>
    <dbReference type="NCBI Taxonomy" id="2952158"/>
    <lineage>
        <taxon>Bacteria</taxon>
        <taxon>Pseudomonadati</taxon>
        <taxon>Balneolota</taxon>
        <taxon>Balneolia</taxon>
        <taxon>Balneolales</taxon>
        <taxon>Balneolaceae</taxon>
        <taxon>Gracilimonas</taxon>
    </lineage>
</organism>
<dbReference type="PANTHER" id="PTHR36842:SF1">
    <property type="entry name" value="PROTEIN TOLB"/>
    <property type="match status" value="1"/>
</dbReference>
<evidence type="ECO:0000313" key="6">
    <source>
        <dbReference type="Proteomes" id="UP001139125"/>
    </source>
</evidence>
<feature type="signal peptide" evidence="3">
    <location>
        <begin position="1"/>
        <end position="29"/>
    </location>
</feature>
<evidence type="ECO:0000259" key="4">
    <source>
        <dbReference type="Pfam" id="PF01979"/>
    </source>
</evidence>
<dbReference type="SUPFAM" id="SSF69304">
    <property type="entry name" value="Tricorn protease N-terminal domain"/>
    <property type="match status" value="2"/>
</dbReference>
<feature type="region of interest" description="Disordered" evidence="2">
    <location>
        <begin position="32"/>
        <end position="51"/>
    </location>
</feature>
<dbReference type="GO" id="GO:0016810">
    <property type="term" value="F:hydrolase activity, acting on carbon-nitrogen (but not peptide) bonds"/>
    <property type="evidence" value="ECO:0007669"/>
    <property type="project" value="InterPro"/>
</dbReference>
<dbReference type="InterPro" id="IPR011659">
    <property type="entry name" value="WD40"/>
</dbReference>
<evidence type="ECO:0000313" key="5">
    <source>
        <dbReference type="EMBL" id="MCP9290836.1"/>
    </source>
</evidence>
<evidence type="ECO:0000256" key="1">
    <source>
        <dbReference type="ARBA" id="ARBA00009820"/>
    </source>
</evidence>
<dbReference type="Pfam" id="PF26549">
    <property type="entry name" value="Tricorn_N"/>
    <property type="match status" value="1"/>
</dbReference>
<dbReference type="InterPro" id="IPR011042">
    <property type="entry name" value="6-blade_b-propeller_TolB-like"/>
</dbReference>
<protein>
    <submittedName>
        <fullName evidence="5">Amidohydrolase family protein</fullName>
    </submittedName>
</protein>
<comment type="caution">
    <text evidence="5">The sequence shown here is derived from an EMBL/GenBank/DDBJ whole genome shotgun (WGS) entry which is preliminary data.</text>
</comment>